<evidence type="ECO:0000256" key="6">
    <source>
        <dbReference type="ARBA" id="ARBA00023244"/>
    </source>
</evidence>
<evidence type="ECO:0000313" key="12">
    <source>
        <dbReference type="Proteomes" id="UP000584867"/>
    </source>
</evidence>
<dbReference type="Pfam" id="PF01379">
    <property type="entry name" value="Porphobil_deam"/>
    <property type="match status" value="1"/>
</dbReference>
<dbReference type="PRINTS" id="PR00151">
    <property type="entry name" value="PORPHBDMNASE"/>
</dbReference>
<feature type="modified residue" description="S-(dipyrrolylmethanemethyl)cysteine" evidence="8">
    <location>
        <position position="260"/>
    </location>
</feature>
<dbReference type="SUPFAM" id="SSF54782">
    <property type="entry name" value="Porphobilinogen deaminase (hydroxymethylbilane synthase), C-terminal domain"/>
    <property type="match status" value="1"/>
</dbReference>
<comment type="function">
    <text evidence="1 8">Tetrapolymerization of the monopyrrole PBG into the hydroxymethylbilane pre-uroporphyrinogen in several discrete steps.</text>
</comment>
<evidence type="ECO:0000256" key="2">
    <source>
        <dbReference type="ARBA" id="ARBA00004735"/>
    </source>
</evidence>
<dbReference type="PANTHER" id="PTHR11557">
    <property type="entry name" value="PORPHOBILINOGEN DEAMINASE"/>
    <property type="match status" value="1"/>
</dbReference>
<organism evidence="11 12">
    <name type="scientific">Granulicella mallensis</name>
    <dbReference type="NCBI Taxonomy" id="940614"/>
    <lineage>
        <taxon>Bacteria</taxon>
        <taxon>Pseudomonadati</taxon>
        <taxon>Acidobacteriota</taxon>
        <taxon>Terriglobia</taxon>
        <taxon>Terriglobales</taxon>
        <taxon>Acidobacteriaceae</taxon>
        <taxon>Granulicella</taxon>
    </lineage>
</organism>
<dbReference type="Gene3D" id="3.40.190.10">
    <property type="entry name" value="Periplasmic binding protein-like II"/>
    <property type="match status" value="2"/>
</dbReference>
<dbReference type="PIRSF" id="PIRSF001438">
    <property type="entry name" value="4pyrrol_synth_OHMeBilane_synth"/>
    <property type="match status" value="1"/>
</dbReference>
<dbReference type="Pfam" id="PF03900">
    <property type="entry name" value="Porphobil_deamC"/>
    <property type="match status" value="1"/>
</dbReference>
<dbReference type="GO" id="GO:0004418">
    <property type="term" value="F:hydroxymethylbilane synthase activity"/>
    <property type="evidence" value="ECO:0007669"/>
    <property type="project" value="UniProtKB-UniRule"/>
</dbReference>
<comment type="caution">
    <text evidence="11">The sequence shown here is derived from an EMBL/GenBank/DDBJ whole genome shotgun (WGS) entry which is preliminary data.</text>
</comment>
<sequence>MTTPTIRIGSRGSQLALWQANHIAAQLRERGHAVEIEVIRTVGDRMQDPGFVAPATFPDGTSLDAKGIFIKEIEDALAVGKIDLAVHSLKDLPTTLDPRFTLAAIPVRADARDAFVCESYWGLHMLPSGARIGTTSPRRQAMLLALRPDLEFVEMRGNIDTRLRKWSEGQAEALVLASAGLDRIGRAENVHQRFSVDELTPAPGQGALALETRCPRHPLDTEDPSRDPAIYAAIRELNDSAAEYAVQAERTVLAVLGGGCQLPLGAFCHAVDDQWHLHAMVVSPDGEQVAHVVQKVPFGTPACELGSAVASELTARGALELLQVQPVA</sequence>
<feature type="domain" description="Porphobilinogen deaminase N-terminal" evidence="9">
    <location>
        <begin position="6"/>
        <end position="214"/>
    </location>
</feature>
<dbReference type="EMBL" id="JACHIO010000001">
    <property type="protein sequence ID" value="MBB5061754.1"/>
    <property type="molecule type" value="Genomic_DNA"/>
</dbReference>
<dbReference type="SUPFAM" id="SSF53850">
    <property type="entry name" value="Periplasmic binding protein-like II"/>
    <property type="match status" value="1"/>
</dbReference>
<dbReference type="HAMAP" id="MF_00260">
    <property type="entry name" value="Porphobil_deam"/>
    <property type="match status" value="1"/>
</dbReference>
<evidence type="ECO:0000256" key="4">
    <source>
        <dbReference type="ARBA" id="ARBA00011245"/>
    </source>
</evidence>
<dbReference type="InterPro" id="IPR036803">
    <property type="entry name" value="Porphobilinogen_deaminase_C_sf"/>
</dbReference>
<evidence type="ECO:0000256" key="3">
    <source>
        <dbReference type="ARBA" id="ARBA00005638"/>
    </source>
</evidence>
<dbReference type="Proteomes" id="UP000584867">
    <property type="component" value="Unassembled WGS sequence"/>
</dbReference>
<dbReference type="AlphaFoldDB" id="A0A7W7ZLI9"/>
<reference evidence="11 12" key="1">
    <citation type="submission" date="2020-08" db="EMBL/GenBank/DDBJ databases">
        <title>Genomic Encyclopedia of Type Strains, Phase IV (KMG-V): Genome sequencing to study the core and pangenomes of soil and plant-associated prokaryotes.</title>
        <authorList>
            <person name="Whitman W."/>
        </authorList>
    </citation>
    <scope>NUCLEOTIDE SEQUENCE [LARGE SCALE GENOMIC DNA]</scope>
    <source>
        <strain evidence="11 12">X5P3</strain>
    </source>
</reference>
<dbReference type="RefSeq" id="WP_184252303.1">
    <property type="nucleotide sequence ID" value="NZ_JACHIO010000001.1"/>
</dbReference>
<evidence type="ECO:0000256" key="5">
    <source>
        <dbReference type="ARBA" id="ARBA00022679"/>
    </source>
</evidence>
<evidence type="ECO:0000256" key="1">
    <source>
        <dbReference type="ARBA" id="ARBA00002869"/>
    </source>
</evidence>
<comment type="subunit">
    <text evidence="4 8">Monomer.</text>
</comment>
<comment type="catalytic activity">
    <reaction evidence="7 8">
        <text>4 porphobilinogen + H2O = hydroxymethylbilane + 4 NH4(+)</text>
        <dbReference type="Rhea" id="RHEA:13185"/>
        <dbReference type="ChEBI" id="CHEBI:15377"/>
        <dbReference type="ChEBI" id="CHEBI:28938"/>
        <dbReference type="ChEBI" id="CHEBI:57845"/>
        <dbReference type="ChEBI" id="CHEBI:58126"/>
        <dbReference type="EC" id="2.5.1.61"/>
    </reaction>
</comment>
<comment type="pathway">
    <text evidence="2">Porphyrin-containing compound metabolism; protoporphyrin-IX biosynthesis; coproporphyrinogen-III from 5-aminolevulinate: step 2/4.</text>
</comment>
<comment type="similarity">
    <text evidence="3 8">Belongs to the HMBS family.</text>
</comment>
<comment type="cofactor">
    <cofactor evidence="8">
        <name>dipyrromethane</name>
        <dbReference type="ChEBI" id="CHEBI:60342"/>
    </cofactor>
    <text evidence="8">Binds 1 dipyrromethane group covalently.</text>
</comment>
<dbReference type="NCBIfam" id="TIGR00212">
    <property type="entry name" value="hemC"/>
    <property type="match status" value="1"/>
</dbReference>
<dbReference type="Gene3D" id="3.30.160.40">
    <property type="entry name" value="Porphobilinogen deaminase, C-terminal domain"/>
    <property type="match status" value="1"/>
</dbReference>
<comment type="miscellaneous">
    <text evidence="8">The porphobilinogen subunits are added to the dipyrromethane group.</text>
</comment>
<evidence type="ECO:0000256" key="7">
    <source>
        <dbReference type="ARBA" id="ARBA00048169"/>
    </source>
</evidence>
<keyword evidence="6 8" id="KW-0627">Porphyrin biosynthesis</keyword>
<evidence type="ECO:0000256" key="8">
    <source>
        <dbReference type="HAMAP-Rule" id="MF_00260"/>
    </source>
</evidence>
<evidence type="ECO:0000313" key="11">
    <source>
        <dbReference type="EMBL" id="MBB5061754.1"/>
    </source>
</evidence>
<dbReference type="InterPro" id="IPR022418">
    <property type="entry name" value="Porphobilinogen_deaminase_C"/>
</dbReference>
<dbReference type="GO" id="GO:0005737">
    <property type="term" value="C:cytoplasm"/>
    <property type="evidence" value="ECO:0007669"/>
    <property type="project" value="UniProtKB-UniRule"/>
</dbReference>
<accession>A0A7W7ZLI9</accession>
<dbReference type="FunFam" id="3.40.190.10:FF:000005">
    <property type="entry name" value="Porphobilinogen deaminase"/>
    <property type="match status" value="1"/>
</dbReference>
<dbReference type="InterPro" id="IPR022417">
    <property type="entry name" value="Porphobilin_deaminase_N"/>
</dbReference>
<keyword evidence="5 8" id="KW-0808">Transferase</keyword>
<name>A0A7W7ZLI9_9BACT</name>
<evidence type="ECO:0000259" key="10">
    <source>
        <dbReference type="Pfam" id="PF03900"/>
    </source>
</evidence>
<dbReference type="EC" id="2.5.1.61" evidence="8"/>
<evidence type="ECO:0000259" key="9">
    <source>
        <dbReference type="Pfam" id="PF01379"/>
    </source>
</evidence>
<dbReference type="InterPro" id="IPR000860">
    <property type="entry name" value="HemC"/>
</dbReference>
<feature type="domain" description="Porphobilinogen deaminase C-terminal" evidence="10">
    <location>
        <begin position="245"/>
        <end position="314"/>
    </location>
</feature>
<dbReference type="PANTHER" id="PTHR11557:SF0">
    <property type="entry name" value="PORPHOBILINOGEN DEAMINASE"/>
    <property type="match status" value="1"/>
</dbReference>
<proteinExistence type="inferred from homology"/>
<protein>
    <recommendedName>
        <fullName evidence="8">Porphobilinogen deaminase</fullName>
        <shortName evidence="8">PBG</shortName>
        <ecNumber evidence="8">2.5.1.61</ecNumber>
    </recommendedName>
    <alternativeName>
        <fullName evidence="8">Hydroxymethylbilane synthase</fullName>
        <shortName evidence="8">HMBS</shortName>
    </alternativeName>
    <alternativeName>
        <fullName evidence="8">Pre-uroporphyrinogen synthase</fullName>
    </alternativeName>
</protein>
<gene>
    <name evidence="8" type="primary">hemC</name>
    <name evidence="11" type="ORF">HDF15_000079</name>
</gene>
<dbReference type="GO" id="GO:0006782">
    <property type="term" value="P:protoporphyrinogen IX biosynthetic process"/>
    <property type="evidence" value="ECO:0007669"/>
    <property type="project" value="UniProtKB-UniRule"/>
</dbReference>